<evidence type="ECO:0000259" key="16">
    <source>
        <dbReference type="PROSITE" id="PS50885"/>
    </source>
</evidence>
<organism evidence="17 18">
    <name type="scientific">Enterococcus hulanensis</name>
    <dbReference type="NCBI Taxonomy" id="2559929"/>
    <lineage>
        <taxon>Bacteria</taxon>
        <taxon>Bacillati</taxon>
        <taxon>Bacillota</taxon>
        <taxon>Bacilli</taxon>
        <taxon>Lactobacillales</taxon>
        <taxon>Enterococcaceae</taxon>
        <taxon>Enterococcus</taxon>
    </lineage>
</organism>
<keyword evidence="5" id="KW-0597">Phosphoprotein</keyword>
<dbReference type="SUPFAM" id="SSF47384">
    <property type="entry name" value="Homodimeric domain of signal transducing histidine kinase"/>
    <property type="match status" value="1"/>
</dbReference>
<keyword evidence="13 14" id="KW-0472">Membrane</keyword>
<dbReference type="Pfam" id="PF00672">
    <property type="entry name" value="HAMP"/>
    <property type="match status" value="1"/>
</dbReference>
<dbReference type="SMART" id="SM00387">
    <property type="entry name" value="HATPase_c"/>
    <property type="match status" value="1"/>
</dbReference>
<dbReference type="EMBL" id="JARPYI010000001">
    <property type="protein sequence ID" value="MDT2598273.1"/>
    <property type="molecule type" value="Genomic_DNA"/>
</dbReference>
<keyword evidence="18" id="KW-1185">Reference proteome</keyword>
<dbReference type="InterPro" id="IPR036890">
    <property type="entry name" value="HATPase_C_sf"/>
</dbReference>
<dbReference type="PANTHER" id="PTHR45528">
    <property type="entry name" value="SENSOR HISTIDINE KINASE CPXA"/>
    <property type="match status" value="1"/>
</dbReference>
<dbReference type="InterPro" id="IPR005467">
    <property type="entry name" value="His_kinase_dom"/>
</dbReference>
<dbReference type="Pfam" id="PF02518">
    <property type="entry name" value="HATPase_c"/>
    <property type="match status" value="1"/>
</dbReference>
<keyword evidence="8" id="KW-0547">Nucleotide-binding</keyword>
<dbReference type="SMART" id="SM00304">
    <property type="entry name" value="HAMP"/>
    <property type="match status" value="1"/>
</dbReference>
<evidence type="ECO:0000256" key="4">
    <source>
        <dbReference type="ARBA" id="ARBA00022475"/>
    </source>
</evidence>
<dbReference type="InterPro" id="IPR003660">
    <property type="entry name" value="HAMP_dom"/>
</dbReference>
<evidence type="ECO:0000259" key="15">
    <source>
        <dbReference type="PROSITE" id="PS50109"/>
    </source>
</evidence>
<dbReference type="Pfam" id="PF00512">
    <property type="entry name" value="HisKA"/>
    <property type="match status" value="1"/>
</dbReference>
<feature type="transmembrane region" description="Helical" evidence="14">
    <location>
        <begin position="172"/>
        <end position="194"/>
    </location>
</feature>
<dbReference type="InterPro" id="IPR003661">
    <property type="entry name" value="HisK_dim/P_dom"/>
</dbReference>
<keyword evidence="6" id="KW-0808">Transferase</keyword>
<evidence type="ECO:0000256" key="11">
    <source>
        <dbReference type="ARBA" id="ARBA00022989"/>
    </source>
</evidence>
<dbReference type="Gene3D" id="6.10.340.10">
    <property type="match status" value="1"/>
</dbReference>
<keyword evidence="7 14" id="KW-0812">Transmembrane</keyword>
<dbReference type="Proteomes" id="UP001252875">
    <property type="component" value="Unassembled WGS sequence"/>
</dbReference>
<dbReference type="SMART" id="SM00388">
    <property type="entry name" value="HisKA"/>
    <property type="match status" value="1"/>
</dbReference>
<feature type="transmembrane region" description="Helical" evidence="14">
    <location>
        <begin position="12"/>
        <end position="32"/>
    </location>
</feature>
<accession>A0ABU3ETT2</accession>
<dbReference type="InterPro" id="IPR036097">
    <property type="entry name" value="HisK_dim/P_sf"/>
</dbReference>
<comment type="subcellular location">
    <subcellularLocation>
        <location evidence="2">Cell membrane</location>
        <topology evidence="2">Multi-pass membrane protein</topology>
    </subcellularLocation>
</comment>
<dbReference type="CDD" id="cd00075">
    <property type="entry name" value="HATPase"/>
    <property type="match status" value="1"/>
</dbReference>
<dbReference type="InterPro" id="IPR050398">
    <property type="entry name" value="HssS/ArlS-like"/>
</dbReference>
<reference evidence="17 18" key="1">
    <citation type="submission" date="2023-03" db="EMBL/GenBank/DDBJ databases">
        <authorList>
            <person name="Shen W."/>
            <person name="Cai J."/>
        </authorList>
    </citation>
    <scope>NUCLEOTIDE SEQUENCE [LARGE SCALE GENOMIC DNA]</scope>
    <source>
        <strain evidence="17 18">D6-4</strain>
    </source>
</reference>
<dbReference type="InterPro" id="IPR004358">
    <property type="entry name" value="Sig_transdc_His_kin-like_C"/>
</dbReference>
<feature type="domain" description="HAMP" evidence="16">
    <location>
        <begin position="198"/>
        <end position="250"/>
    </location>
</feature>
<evidence type="ECO:0000256" key="9">
    <source>
        <dbReference type="ARBA" id="ARBA00022777"/>
    </source>
</evidence>
<keyword evidence="9 17" id="KW-0418">Kinase</keyword>
<evidence type="ECO:0000256" key="3">
    <source>
        <dbReference type="ARBA" id="ARBA00012438"/>
    </source>
</evidence>
<keyword evidence="11 14" id="KW-1133">Transmembrane helix</keyword>
<evidence type="ECO:0000256" key="10">
    <source>
        <dbReference type="ARBA" id="ARBA00022840"/>
    </source>
</evidence>
<evidence type="ECO:0000256" key="14">
    <source>
        <dbReference type="SAM" id="Phobius"/>
    </source>
</evidence>
<keyword evidence="10" id="KW-0067">ATP-binding</keyword>
<proteinExistence type="predicted"/>
<dbReference type="GO" id="GO:0016301">
    <property type="term" value="F:kinase activity"/>
    <property type="evidence" value="ECO:0007669"/>
    <property type="project" value="UniProtKB-KW"/>
</dbReference>
<gene>
    <name evidence="17" type="ORF">P7D85_00720</name>
</gene>
<dbReference type="Gene3D" id="1.10.287.130">
    <property type="match status" value="1"/>
</dbReference>
<evidence type="ECO:0000313" key="18">
    <source>
        <dbReference type="Proteomes" id="UP001252875"/>
    </source>
</evidence>
<keyword evidence="12" id="KW-0902">Two-component regulatory system</keyword>
<dbReference type="SUPFAM" id="SSF158472">
    <property type="entry name" value="HAMP domain-like"/>
    <property type="match status" value="1"/>
</dbReference>
<name>A0ABU3ETT2_9ENTE</name>
<dbReference type="SUPFAM" id="SSF55874">
    <property type="entry name" value="ATPase domain of HSP90 chaperone/DNA topoisomerase II/histidine kinase"/>
    <property type="match status" value="1"/>
</dbReference>
<comment type="caution">
    <text evidence="17">The sequence shown here is derived from an EMBL/GenBank/DDBJ whole genome shotgun (WGS) entry which is preliminary data.</text>
</comment>
<dbReference type="CDD" id="cd00082">
    <property type="entry name" value="HisKA"/>
    <property type="match status" value="1"/>
</dbReference>
<evidence type="ECO:0000256" key="13">
    <source>
        <dbReference type="ARBA" id="ARBA00023136"/>
    </source>
</evidence>
<evidence type="ECO:0000313" key="17">
    <source>
        <dbReference type="EMBL" id="MDT2598273.1"/>
    </source>
</evidence>
<dbReference type="PANTHER" id="PTHR45528:SF1">
    <property type="entry name" value="SENSOR HISTIDINE KINASE CPXA"/>
    <property type="match status" value="1"/>
</dbReference>
<dbReference type="PROSITE" id="PS50885">
    <property type="entry name" value="HAMP"/>
    <property type="match status" value="1"/>
</dbReference>
<evidence type="ECO:0000256" key="2">
    <source>
        <dbReference type="ARBA" id="ARBA00004651"/>
    </source>
</evidence>
<dbReference type="PROSITE" id="PS50109">
    <property type="entry name" value="HIS_KIN"/>
    <property type="match status" value="1"/>
</dbReference>
<evidence type="ECO:0000256" key="12">
    <source>
        <dbReference type="ARBA" id="ARBA00023012"/>
    </source>
</evidence>
<evidence type="ECO:0000256" key="1">
    <source>
        <dbReference type="ARBA" id="ARBA00000085"/>
    </source>
</evidence>
<dbReference type="CDD" id="cd06225">
    <property type="entry name" value="HAMP"/>
    <property type="match status" value="1"/>
</dbReference>
<evidence type="ECO:0000256" key="8">
    <source>
        <dbReference type="ARBA" id="ARBA00022741"/>
    </source>
</evidence>
<evidence type="ECO:0000256" key="7">
    <source>
        <dbReference type="ARBA" id="ARBA00022692"/>
    </source>
</evidence>
<dbReference type="RefSeq" id="WP_311821371.1">
    <property type="nucleotide sequence ID" value="NZ_JARPYF010000001.1"/>
</dbReference>
<protein>
    <recommendedName>
        <fullName evidence="3">histidine kinase</fullName>
        <ecNumber evidence="3">2.7.13.3</ecNumber>
    </recommendedName>
</protein>
<comment type="catalytic activity">
    <reaction evidence="1">
        <text>ATP + protein L-histidine = ADP + protein N-phospho-L-histidine.</text>
        <dbReference type="EC" id="2.7.13.3"/>
    </reaction>
</comment>
<dbReference type="InterPro" id="IPR003594">
    <property type="entry name" value="HATPase_dom"/>
</dbReference>
<evidence type="ECO:0000256" key="6">
    <source>
        <dbReference type="ARBA" id="ARBA00022679"/>
    </source>
</evidence>
<evidence type="ECO:0000256" key="5">
    <source>
        <dbReference type="ARBA" id="ARBA00022553"/>
    </source>
</evidence>
<dbReference type="Gene3D" id="3.30.565.10">
    <property type="entry name" value="Histidine kinase-like ATPase, C-terminal domain"/>
    <property type="match status" value="1"/>
</dbReference>
<feature type="domain" description="Histidine kinase" evidence="15">
    <location>
        <begin position="265"/>
        <end position="477"/>
    </location>
</feature>
<dbReference type="PRINTS" id="PR00344">
    <property type="entry name" value="BCTRLSENSOR"/>
</dbReference>
<sequence length="477" mass="54392">MKKITIRLIKQFVALLLVFAMMIAFFFGILFAKQTEDLHLEEMTHRSELISNTLSDYFADAPLVHSNHGSGSNGYGAFLRFLNQIAGEDIWILDEQLDSLIDYAHHNQKQVPAGMNKSVEKAFHTKKMQVAKSRRFFQLQELSVVTPILSDGEVEGVVLMHSKVDAIHKNQLSGYLMLLMSLLASVLIASLLAWRLSKRFVKPIEDMRNYADELTQENYQAPLEINTHDELQELGDQLTHLCHRLVEAKQAREGKEQAEKDFLSQISHELRTPVMVIKSSLEAINEGMLTTDEEKAYLKQLLVESTDLERLVNDLLELSRLQSTEFQLQKETINPLDCIEDALRSYRLPLNEKDQQAHLANQLTEPKMIHGDYLRITQALKILLDNANKYAPAHSVIELKIAEQEKFLAITIENSLDEQISDISRLFDSFQRGDRNQTSGTGLGLAIAKQVIRRHQGEIYAETDQNKFKITILLPSL</sequence>
<keyword evidence="4" id="KW-1003">Cell membrane</keyword>
<dbReference type="EC" id="2.7.13.3" evidence="3"/>